<comment type="similarity">
    <text evidence="1">Belongs to the bacterial reverse transcriptase family.</text>
</comment>
<dbReference type="SUPFAM" id="SSF56672">
    <property type="entry name" value="DNA/RNA polymerases"/>
    <property type="match status" value="1"/>
</dbReference>
<dbReference type="OrthoDB" id="9793236at2"/>
<name>A0YC23_9GAMM</name>
<accession>A0YC23</accession>
<sequence length="347" mass="40131">MLAAKHVFTEATLDTAYLWLCKQRANFPANADIWHLRFHWHRVRQELLQTLHKQDYTFLPLSVVTKADGETLHLWSSQDALVLKMLAMALPEALSLSSLCTHIKGHGGLKATVSALHAALPDYRYVMKTDVKRYYESIDHTILLKQLDKDITDPFIWRLLVQFVKRTVERGGTFKSIHCGISRGCPLSPIIAAYYLKALDKQMEGNTRYFYRRYMDDVIVLAKTRWHLRKAVRTVNQHFNQLKVEQAPDKTFIGRIEKEFDFLGYRFGLPELGLAEKTITNAVNKVRQPTLFIEREQKQTAPKRAAMLDDYITRWLRWVNAGLDDKPINIVFCIEQMTSPLNPAASI</sequence>
<dbReference type="eggNOG" id="COG3344">
    <property type="taxonomic scope" value="Bacteria"/>
</dbReference>
<dbReference type="InterPro" id="IPR043128">
    <property type="entry name" value="Rev_trsase/Diguanyl_cyclase"/>
</dbReference>
<organism evidence="3 4">
    <name type="scientific">marine gamma proteobacterium HTCC2143</name>
    <dbReference type="NCBI Taxonomy" id="247633"/>
    <lineage>
        <taxon>Bacteria</taxon>
        <taxon>Pseudomonadati</taxon>
        <taxon>Pseudomonadota</taxon>
        <taxon>Gammaproteobacteria</taxon>
        <taxon>Cellvibrionales</taxon>
        <taxon>Spongiibacteraceae</taxon>
        <taxon>BD1-7 clade</taxon>
    </lineage>
</organism>
<evidence type="ECO:0000256" key="1">
    <source>
        <dbReference type="ARBA" id="ARBA00034120"/>
    </source>
</evidence>
<dbReference type="InterPro" id="IPR043502">
    <property type="entry name" value="DNA/RNA_pol_sf"/>
</dbReference>
<protein>
    <recommendedName>
        <fullName evidence="2">Reverse transcriptase domain-containing protein</fullName>
    </recommendedName>
</protein>
<dbReference type="CDD" id="cd01651">
    <property type="entry name" value="RT_G2_intron"/>
    <property type="match status" value="1"/>
</dbReference>
<dbReference type="InterPro" id="IPR000477">
    <property type="entry name" value="RT_dom"/>
</dbReference>
<dbReference type="PANTHER" id="PTHR34047">
    <property type="entry name" value="NUCLEAR INTRON MATURASE 1, MITOCHONDRIAL-RELATED"/>
    <property type="match status" value="1"/>
</dbReference>
<dbReference type="EMBL" id="AAVT01000003">
    <property type="protein sequence ID" value="EAW31342.1"/>
    <property type="molecule type" value="Genomic_DNA"/>
</dbReference>
<evidence type="ECO:0000259" key="2">
    <source>
        <dbReference type="PROSITE" id="PS50878"/>
    </source>
</evidence>
<dbReference type="Gene3D" id="3.30.70.270">
    <property type="match status" value="1"/>
</dbReference>
<keyword evidence="4" id="KW-1185">Reference proteome</keyword>
<evidence type="ECO:0000313" key="4">
    <source>
        <dbReference type="Proteomes" id="UP000004931"/>
    </source>
</evidence>
<dbReference type="AlphaFoldDB" id="A0YC23"/>
<comment type="caution">
    <text evidence="3">The sequence shown here is derived from an EMBL/GenBank/DDBJ whole genome shotgun (WGS) entry which is preliminary data.</text>
</comment>
<dbReference type="PROSITE" id="PS50878">
    <property type="entry name" value="RT_POL"/>
    <property type="match status" value="1"/>
</dbReference>
<feature type="domain" description="Reverse transcriptase" evidence="2">
    <location>
        <begin position="1"/>
        <end position="267"/>
    </location>
</feature>
<dbReference type="InterPro" id="IPR051083">
    <property type="entry name" value="GrpII_Intron_Splice-Mob/Def"/>
</dbReference>
<dbReference type="Proteomes" id="UP000004931">
    <property type="component" value="Unassembled WGS sequence"/>
</dbReference>
<evidence type="ECO:0000313" key="3">
    <source>
        <dbReference type="EMBL" id="EAW31342.1"/>
    </source>
</evidence>
<proteinExistence type="inferred from homology"/>
<reference evidence="3 4" key="1">
    <citation type="journal article" date="2010" name="J. Bacteriol.">
        <title>Genome sequence of the oligotrophic marine Gammaproteobacterium HTCC2143, isolated from the Oregon Coast.</title>
        <authorList>
            <person name="Oh H.M."/>
            <person name="Kang I."/>
            <person name="Ferriera S."/>
            <person name="Giovannoni S.J."/>
            <person name="Cho J.C."/>
        </authorList>
    </citation>
    <scope>NUCLEOTIDE SEQUENCE [LARGE SCALE GENOMIC DNA]</scope>
    <source>
        <strain evidence="3 4">HTCC2143</strain>
    </source>
</reference>
<dbReference type="STRING" id="247633.GP2143_07329"/>
<dbReference type="PANTHER" id="PTHR34047:SF8">
    <property type="entry name" value="PROTEIN YKFC"/>
    <property type="match status" value="1"/>
</dbReference>
<dbReference type="Pfam" id="PF00078">
    <property type="entry name" value="RVT_1"/>
    <property type="match status" value="1"/>
</dbReference>
<gene>
    <name evidence="3" type="ORF">GP2143_07329</name>
</gene>